<gene>
    <name evidence="1" type="ORF">Vadar_013204</name>
</gene>
<evidence type="ECO:0000313" key="1">
    <source>
        <dbReference type="EMBL" id="KAH7860422.1"/>
    </source>
</evidence>
<evidence type="ECO:0000313" key="2">
    <source>
        <dbReference type="Proteomes" id="UP000828048"/>
    </source>
</evidence>
<accession>A0ACB7Z4F2</accession>
<organism evidence="1 2">
    <name type="scientific">Vaccinium darrowii</name>
    <dbReference type="NCBI Taxonomy" id="229202"/>
    <lineage>
        <taxon>Eukaryota</taxon>
        <taxon>Viridiplantae</taxon>
        <taxon>Streptophyta</taxon>
        <taxon>Embryophyta</taxon>
        <taxon>Tracheophyta</taxon>
        <taxon>Spermatophyta</taxon>
        <taxon>Magnoliopsida</taxon>
        <taxon>eudicotyledons</taxon>
        <taxon>Gunneridae</taxon>
        <taxon>Pentapetalae</taxon>
        <taxon>asterids</taxon>
        <taxon>Ericales</taxon>
        <taxon>Ericaceae</taxon>
        <taxon>Vaccinioideae</taxon>
        <taxon>Vaccinieae</taxon>
        <taxon>Vaccinium</taxon>
    </lineage>
</organism>
<comment type="caution">
    <text evidence="1">The sequence shown here is derived from an EMBL/GenBank/DDBJ whole genome shotgun (WGS) entry which is preliminary data.</text>
</comment>
<dbReference type="EMBL" id="CM037154">
    <property type="protein sequence ID" value="KAH7860422.1"/>
    <property type="molecule type" value="Genomic_DNA"/>
</dbReference>
<protein>
    <submittedName>
        <fullName evidence="1">Uncharacterized protein</fullName>
    </submittedName>
</protein>
<reference evidence="1 2" key="1">
    <citation type="journal article" date="2021" name="Hortic Res">
        <title>High-quality reference genome and annotation aids understanding of berry development for evergreen blueberry (Vaccinium darrowii).</title>
        <authorList>
            <person name="Yu J."/>
            <person name="Hulse-Kemp A.M."/>
            <person name="Babiker E."/>
            <person name="Staton M."/>
        </authorList>
    </citation>
    <scope>NUCLEOTIDE SEQUENCE [LARGE SCALE GENOMIC DNA]</scope>
    <source>
        <strain evidence="2">cv. NJ 8807/NJ 8810</strain>
        <tissue evidence="1">Young leaf</tissue>
    </source>
</reference>
<sequence>MSSRGRGGRGTRSSPRKAFSQPLKDPTHVLCGSQTDCRIKWTDTMTMEFLKSVAKDIEEHGRATTGLSPAACIRVANDLHGKFDIPIINVQVKNRYYALKKEWDAWVLLSEGPSLTGVGRDPETGLVTRPEHWWKDMIAPTDYVTDMDCDNLNEESGDFDELTSVAHGPKGCLEGLLQTPTTSKGKAVSQPQSHIGSGSGSRKHKQQGGGSSEAMPDALAEHLSRVKKEPSIVITRRGRWGITDACDKLKELPIFRDIEDNMDLMFWAGRLFKNAQDKVDLFCGMCTTEKQMMCWLKSEHRHATEKHNLGGPMKDTYGVYAEPVDPNELPNYDNVLDRPMEVATVRKKLGKGLYSTLDQFETHRKSSTYHYDTASAHMENTSEEEECNFLDFDYESEPEVYNICAEVKMEQELALINTILEVGLASKPKKKTKGKYYLVDVGYPTDQGIWHRTKGIGATWRTSGVGDVENQGMMKNSLIGCTPPFEVALSGLLEFGKHGRV</sequence>
<name>A0ACB7Z4F2_9ERIC</name>
<keyword evidence="2" id="KW-1185">Reference proteome</keyword>
<dbReference type="Proteomes" id="UP000828048">
    <property type="component" value="Chromosome 4"/>
</dbReference>
<proteinExistence type="predicted"/>